<feature type="region of interest" description="Disordered" evidence="5">
    <location>
        <begin position="460"/>
        <end position="485"/>
    </location>
</feature>
<keyword evidence="3" id="KW-0346">Stress response</keyword>
<dbReference type="Pfam" id="PF23467">
    <property type="entry name" value="WWE_5"/>
    <property type="match status" value="1"/>
</dbReference>
<dbReference type="Proteomes" id="UP001642360">
    <property type="component" value="Unassembled WGS sequence"/>
</dbReference>
<evidence type="ECO:0000256" key="4">
    <source>
        <dbReference type="ARBA" id="ARBA00023242"/>
    </source>
</evidence>
<feature type="compositionally biased region" description="Polar residues" evidence="5">
    <location>
        <begin position="474"/>
        <end position="485"/>
    </location>
</feature>
<evidence type="ECO:0000256" key="5">
    <source>
        <dbReference type="SAM" id="MobiDB-lite"/>
    </source>
</evidence>
<gene>
    <name evidence="9" type="ORF">ILEXP_LOCUS43170</name>
</gene>
<evidence type="ECO:0000256" key="3">
    <source>
        <dbReference type="ARBA" id="ARBA00023016"/>
    </source>
</evidence>
<dbReference type="PANTHER" id="PTHR32263">
    <property type="entry name" value="INACTIVE POLY [ADP-RIBOSE] POLYMERASE SRO4-RELATED"/>
    <property type="match status" value="1"/>
</dbReference>
<feature type="domain" description="PARP catalytic" evidence="7">
    <location>
        <begin position="256"/>
        <end position="472"/>
    </location>
</feature>
<dbReference type="InterPro" id="IPR044964">
    <property type="entry name" value="RCD1/SRO1-5"/>
</dbReference>
<dbReference type="SUPFAM" id="SSF56399">
    <property type="entry name" value="ADP-ribosylation"/>
    <property type="match status" value="1"/>
</dbReference>
<dbReference type="InterPro" id="IPR004170">
    <property type="entry name" value="WWE_dom"/>
</dbReference>
<comment type="subcellular location">
    <subcellularLocation>
        <location evidence="1">Nucleus</location>
    </subcellularLocation>
</comment>
<evidence type="ECO:0000313" key="10">
    <source>
        <dbReference type="Proteomes" id="UP001642360"/>
    </source>
</evidence>
<dbReference type="PROSITE" id="PS50918">
    <property type="entry name" value="WWE"/>
    <property type="match status" value="1"/>
</dbReference>
<dbReference type="PANTHER" id="PTHR32263:SF5">
    <property type="entry name" value="INACTIVE POLY [ADP-RIBOSE] POLYMERASE SRO1-RELATED"/>
    <property type="match status" value="1"/>
</dbReference>
<keyword evidence="2" id="KW-0217">Developmental protein</keyword>
<evidence type="ECO:0000313" key="9">
    <source>
        <dbReference type="EMBL" id="CAK9173443.1"/>
    </source>
</evidence>
<dbReference type="Gene3D" id="3.90.228.10">
    <property type="match status" value="1"/>
</dbReference>
<sequence>MESKWVRVLDSGRRIVVDSKRKRAAKYLARVIGASNNVLSTQCDHNSLTKKLGKRKRSYKCITKCGSHLRKSLLKNYTNFMKSGLPQRLLFYQNGGWNDFPPEVVELVREDFQKKNAAIEVQISGSDLMLDILYMIQVDLKTGLEKPIAWIDEAGYCFFPELLPTNSEMHEFYQSELEKDEEYVAKQPTVTQQIKLHIDINIDGVNNCKLEECVEESNTGSKRIKIGQNPVLSHDKLAVNDKHNRRSDAKMGEAVEEFQQISEKLSPEIDSTCKTVDSVTVKNLFIMGMRTLLKVDTLEINRCSSNLIHTRLELFEKQVEITQRCRGNANVQYAWLASSKDAVSSIMTYGLGLCGGSELKTKYGIGIHLAAVNYAHTSASYCDVDENGVQYMVFCRVILGNLELLHHGSGQFHPSCEKYDSGVDDLQNPSHYIVWNMNMNTHIFPEFVVSFKISHSAEGAPSPVGEESRLDLSGVTSQGPQGKLQLDSSSVESVGNCHKYQLLDKSQGKVLSIGSTTSKAPNSPWMPFAMLFQAISNEVSPKDMKLVQLHYDLFRTKKLSREDFIKKLRLIVGDQLLKSTITSLRKLPSTSTCPLKVPKEEQEC</sequence>
<evidence type="ECO:0000259" key="7">
    <source>
        <dbReference type="PROSITE" id="PS51059"/>
    </source>
</evidence>
<name>A0ABC8TZC5_9AQUA</name>
<evidence type="ECO:0008006" key="11">
    <source>
        <dbReference type="Google" id="ProtNLM"/>
    </source>
</evidence>
<dbReference type="GO" id="GO:0005634">
    <property type="term" value="C:nucleus"/>
    <property type="evidence" value="ECO:0007669"/>
    <property type="project" value="UniProtKB-SubCell"/>
</dbReference>
<reference evidence="9 10" key="1">
    <citation type="submission" date="2024-02" db="EMBL/GenBank/DDBJ databases">
        <authorList>
            <person name="Vignale AGUSTIN F."/>
            <person name="Sosa J E."/>
            <person name="Modenutti C."/>
        </authorList>
    </citation>
    <scope>NUCLEOTIDE SEQUENCE [LARGE SCALE GENOMIC DNA]</scope>
</reference>
<protein>
    <recommendedName>
        <fullName evidence="11">Poly [ADP-ribose] polymerase</fullName>
    </recommendedName>
</protein>
<feature type="domain" description="RST" evidence="8">
    <location>
        <begin position="519"/>
        <end position="590"/>
    </location>
</feature>
<dbReference type="InterPro" id="IPR057823">
    <property type="entry name" value="WWE_RCD1"/>
</dbReference>
<keyword evidence="4" id="KW-0539">Nucleus</keyword>
<dbReference type="Pfam" id="PF00644">
    <property type="entry name" value="PARP"/>
    <property type="match status" value="1"/>
</dbReference>
<comment type="caution">
    <text evidence="9">The sequence shown here is derived from an EMBL/GenBank/DDBJ whole genome shotgun (WGS) entry which is preliminary data.</text>
</comment>
<dbReference type="AlphaFoldDB" id="A0ABC8TZC5"/>
<organism evidence="9 10">
    <name type="scientific">Ilex paraguariensis</name>
    <name type="common">yerba mate</name>
    <dbReference type="NCBI Taxonomy" id="185542"/>
    <lineage>
        <taxon>Eukaryota</taxon>
        <taxon>Viridiplantae</taxon>
        <taxon>Streptophyta</taxon>
        <taxon>Embryophyta</taxon>
        <taxon>Tracheophyta</taxon>
        <taxon>Spermatophyta</taxon>
        <taxon>Magnoliopsida</taxon>
        <taxon>eudicotyledons</taxon>
        <taxon>Gunneridae</taxon>
        <taxon>Pentapetalae</taxon>
        <taxon>asterids</taxon>
        <taxon>campanulids</taxon>
        <taxon>Aquifoliales</taxon>
        <taxon>Aquifoliaceae</taxon>
        <taxon>Ilex</taxon>
    </lineage>
</organism>
<dbReference type="PROSITE" id="PS51879">
    <property type="entry name" value="RST"/>
    <property type="match status" value="1"/>
</dbReference>
<keyword evidence="10" id="KW-1185">Reference proteome</keyword>
<evidence type="ECO:0000256" key="1">
    <source>
        <dbReference type="ARBA" id="ARBA00004123"/>
    </source>
</evidence>
<evidence type="ECO:0000259" key="8">
    <source>
        <dbReference type="PROSITE" id="PS51879"/>
    </source>
</evidence>
<dbReference type="InterPro" id="IPR012317">
    <property type="entry name" value="Poly(ADP-ribose)pol_cat_dom"/>
</dbReference>
<evidence type="ECO:0000256" key="2">
    <source>
        <dbReference type="ARBA" id="ARBA00022473"/>
    </source>
</evidence>
<dbReference type="EMBL" id="CAUOFW020006168">
    <property type="protein sequence ID" value="CAK9173443.1"/>
    <property type="molecule type" value="Genomic_DNA"/>
</dbReference>
<accession>A0ABC8TZC5</accession>
<dbReference type="PROSITE" id="PS51059">
    <property type="entry name" value="PARP_CATALYTIC"/>
    <property type="match status" value="1"/>
</dbReference>
<feature type="domain" description="WWE" evidence="6">
    <location>
        <begin position="75"/>
        <end position="150"/>
    </location>
</feature>
<dbReference type="InterPro" id="IPR022003">
    <property type="entry name" value="RST"/>
</dbReference>
<evidence type="ECO:0000259" key="6">
    <source>
        <dbReference type="PROSITE" id="PS50918"/>
    </source>
</evidence>
<dbReference type="Pfam" id="PF12174">
    <property type="entry name" value="RST"/>
    <property type="match status" value="1"/>
</dbReference>
<proteinExistence type="predicted"/>